<reference evidence="2" key="1">
    <citation type="submission" date="2020-11" db="EMBL/GenBank/DDBJ databases">
        <authorList>
            <person name="Tran Van P."/>
        </authorList>
    </citation>
    <scope>NUCLEOTIDE SEQUENCE</scope>
</reference>
<sequence length="56" mass="6320">MTAMIDTVLSAMSTAAFLALPVVTYLLFFRSKTEHHKLYAQYSIPVGPRDRSETEN</sequence>
<keyword evidence="1" id="KW-0812">Transmembrane</keyword>
<dbReference type="AlphaFoldDB" id="A0A7R9B7F8"/>
<name>A0A7R9B7F8_TIMSH</name>
<dbReference type="EMBL" id="OC009793">
    <property type="protein sequence ID" value="CAD7267630.1"/>
    <property type="molecule type" value="Genomic_DNA"/>
</dbReference>
<feature type="transmembrane region" description="Helical" evidence="1">
    <location>
        <begin position="12"/>
        <end position="29"/>
    </location>
</feature>
<keyword evidence="1" id="KW-1133">Transmembrane helix</keyword>
<proteinExistence type="predicted"/>
<accession>A0A7R9B7F8</accession>
<protein>
    <submittedName>
        <fullName evidence="2">Uncharacterized protein</fullName>
    </submittedName>
</protein>
<evidence type="ECO:0000313" key="2">
    <source>
        <dbReference type="EMBL" id="CAD7267630.1"/>
    </source>
</evidence>
<keyword evidence="1" id="KW-0472">Membrane</keyword>
<gene>
    <name evidence="2" type="ORF">TSIB3V08_LOCUS11635</name>
</gene>
<organism evidence="2">
    <name type="scientific">Timema shepardi</name>
    <name type="common">Walking stick</name>
    <dbReference type="NCBI Taxonomy" id="629360"/>
    <lineage>
        <taxon>Eukaryota</taxon>
        <taxon>Metazoa</taxon>
        <taxon>Ecdysozoa</taxon>
        <taxon>Arthropoda</taxon>
        <taxon>Hexapoda</taxon>
        <taxon>Insecta</taxon>
        <taxon>Pterygota</taxon>
        <taxon>Neoptera</taxon>
        <taxon>Polyneoptera</taxon>
        <taxon>Phasmatodea</taxon>
        <taxon>Timematodea</taxon>
        <taxon>Timematoidea</taxon>
        <taxon>Timematidae</taxon>
        <taxon>Timema</taxon>
    </lineage>
</organism>
<evidence type="ECO:0000256" key="1">
    <source>
        <dbReference type="SAM" id="Phobius"/>
    </source>
</evidence>